<accession>A0A9D4RML5</accession>
<dbReference type="InterPro" id="IPR029006">
    <property type="entry name" value="ADF-H/Gelsolin-like_dom_sf"/>
</dbReference>
<protein>
    <submittedName>
        <fullName evidence="1">Uncharacterized protein</fullName>
    </submittedName>
</protein>
<keyword evidence="2" id="KW-1185">Reference proteome</keyword>
<reference evidence="1" key="1">
    <citation type="journal article" date="2019" name="bioRxiv">
        <title>The Genome of the Zebra Mussel, Dreissena polymorpha: A Resource for Invasive Species Research.</title>
        <authorList>
            <person name="McCartney M.A."/>
            <person name="Auch B."/>
            <person name="Kono T."/>
            <person name="Mallez S."/>
            <person name="Zhang Y."/>
            <person name="Obille A."/>
            <person name="Becker A."/>
            <person name="Abrahante J.E."/>
            <person name="Garbe J."/>
            <person name="Badalamenti J.P."/>
            <person name="Herman A."/>
            <person name="Mangelson H."/>
            <person name="Liachko I."/>
            <person name="Sullivan S."/>
            <person name="Sone E.D."/>
            <person name="Koren S."/>
            <person name="Silverstein K.A.T."/>
            <person name="Beckman K.B."/>
            <person name="Gohl D.M."/>
        </authorList>
    </citation>
    <scope>NUCLEOTIDE SEQUENCE</scope>
    <source>
        <strain evidence="1">Duluth1</strain>
        <tissue evidence="1">Whole animal</tissue>
    </source>
</reference>
<dbReference type="EMBL" id="JAIWYP010000002">
    <property type="protein sequence ID" value="KAH3871907.1"/>
    <property type="molecule type" value="Genomic_DNA"/>
</dbReference>
<dbReference type="SUPFAM" id="SSF55753">
    <property type="entry name" value="Actin depolymerizing proteins"/>
    <property type="match status" value="1"/>
</dbReference>
<sequence>MCILQLDKKACAAIHAVNLRNLLGAECRTIREEMNDESDEFLDLFENPVSYIGGGRTSSGFFTVEELV</sequence>
<dbReference type="Gene3D" id="3.40.20.10">
    <property type="entry name" value="Severin"/>
    <property type="match status" value="1"/>
</dbReference>
<comment type="caution">
    <text evidence="1">The sequence shown here is derived from an EMBL/GenBank/DDBJ whole genome shotgun (WGS) entry which is preliminary data.</text>
</comment>
<proteinExistence type="predicted"/>
<dbReference type="AlphaFoldDB" id="A0A9D4RML5"/>
<gene>
    <name evidence="1" type="ORF">DPMN_035122</name>
</gene>
<organism evidence="1 2">
    <name type="scientific">Dreissena polymorpha</name>
    <name type="common">Zebra mussel</name>
    <name type="synonym">Mytilus polymorpha</name>
    <dbReference type="NCBI Taxonomy" id="45954"/>
    <lineage>
        <taxon>Eukaryota</taxon>
        <taxon>Metazoa</taxon>
        <taxon>Spiralia</taxon>
        <taxon>Lophotrochozoa</taxon>
        <taxon>Mollusca</taxon>
        <taxon>Bivalvia</taxon>
        <taxon>Autobranchia</taxon>
        <taxon>Heteroconchia</taxon>
        <taxon>Euheterodonta</taxon>
        <taxon>Imparidentia</taxon>
        <taxon>Neoheterodontei</taxon>
        <taxon>Myida</taxon>
        <taxon>Dreissenoidea</taxon>
        <taxon>Dreissenidae</taxon>
        <taxon>Dreissena</taxon>
    </lineage>
</organism>
<reference evidence="1" key="2">
    <citation type="submission" date="2020-11" db="EMBL/GenBank/DDBJ databases">
        <authorList>
            <person name="McCartney M.A."/>
            <person name="Auch B."/>
            <person name="Kono T."/>
            <person name="Mallez S."/>
            <person name="Becker A."/>
            <person name="Gohl D.M."/>
            <person name="Silverstein K.A.T."/>
            <person name="Koren S."/>
            <person name="Bechman K.B."/>
            <person name="Herman A."/>
            <person name="Abrahante J.E."/>
            <person name="Garbe J."/>
        </authorList>
    </citation>
    <scope>NUCLEOTIDE SEQUENCE</scope>
    <source>
        <strain evidence="1">Duluth1</strain>
        <tissue evidence="1">Whole animal</tissue>
    </source>
</reference>
<evidence type="ECO:0000313" key="2">
    <source>
        <dbReference type="Proteomes" id="UP000828390"/>
    </source>
</evidence>
<evidence type="ECO:0000313" key="1">
    <source>
        <dbReference type="EMBL" id="KAH3871907.1"/>
    </source>
</evidence>
<name>A0A9D4RML5_DREPO</name>
<dbReference type="Proteomes" id="UP000828390">
    <property type="component" value="Unassembled WGS sequence"/>
</dbReference>